<reference evidence="8" key="1">
    <citation type="journal article" date="2022" name="Int. J. Syst. Evol. Microbiol.">
        <title>Apilactobacillus apisilvae sp. nov., Nicolia spurrieriana gen. nov. sp. nov., Bombilactobacillus folatiphilus sp. nov. and Bombilactobacillus thymidiniphilus sp. nov., four new lactic acid bacterial isolates from stingless bees Tetragonula carbonaria and Austroplebeia australis.</title>
        <authorList>
            <person name="Oliphant S.A."/>
            <person name="Watson-Haigh N.S."/>
            <person name="Sumby K.M."/>
            <person name="Gardner J."/>
            <person name="Groom S."/>
            <person name="Jiranek V."/>
        </authorList>
    </citation>
    <scope>NUCLEOTIDE SEQUENCE</scope>
    <source>
        <strain evidence="8">SG4_D2</strain>
    </source>
</reference>
<dbReference type="GO" id="GO:0005840">
    <property type="term" value="C:ribosome"/>
    <property type="evidence" value="ECO:0007669"/>
    <property type="project" value="UniProtKB-KW"/>
</dbReference>
<evidence type="ECO:0000313" key="8">
    <source>
        <dbReference type="EMBL" id="UQS82363.1"/>
    </source>
</evidence>
<keyword evidence="4 6" id="KW-0689">Ribosomal protein</keyword>
<evidence type="ECO:0000256" key="6">
    <source>
        <dbReference type="HAMAP-Rule" id="MF_01345"/>
    </source>
</evidence>
<evidence type="ECO:0000256" key="1">
    <source>
        <dbReference type="ARBA" id="ARBA00010254"/>
    </source>
</evidence>
<dbReference type="Pfam" id="PF00366">
    <property type="entry name" value="Ribosomal_S17"/>
    <property type="match status" value="1"/>
</dbReference>
<dbReference type="SUPFAM" id="SSF50249">
    <property type="entry name" value="Nucleic acid-binding proteins"/>
    <property type="match status" value="1"/>
</dbReference>
<dbReference type="EMBL" id="CP093366">
    <property type="protein sequence ID" value="UQS82363.1"/>
    <property type="molecule type" value="Genomic_DNA"/>
</dbReference>
<keyword evidence="3 6" id="KW-0694">RNA-binding</keyword>
<dbReference type="PANTHER" id="PTHR10744:SF1">
    <property type="entry name" value="SMALL RIBOSOMAL SUBUNIT PROTEIN US17M"/>
    <property type="match status" value="1"/>
</dbReference>
<evidence type="ECO:0000256" key="2">
    <source>
        <dbReference type="ARBA" id="ARBA00022730"/>
    </source>
</evidence>
<evidence type="ECO:0000256" key="5">
    <source>
        <dbReference type="ARBA" id="ARBA00023274"/>
    </source>
</evidence>
<dbReference type="HAMAP" id="MF_01345_B">
    <property type="entry name" value="Ribosomal_uS17_B"/>
    <property type="match status" value="1"/>
</dbReference>
<dbReference type="InterPro" id="IPR019984">
    <property type="entry name" value="Ribosomal_uS17_bact/chlr"/>
</dbReference>
<evidence type="ECO:0000313" key="9">
    <source>
        <dbReference type="Proteomes" id="UP000831495"/>
    </source>
</evidence>
<dbReference type="InterPro" id="IPR000266">
    <property type="entry name" value="Ribosomal_uS17"/>
</dbReference>
<protein>
    <recommendedName>
        <fullName evidence="6">Small ribosomal subunit protein uS17</fullName>
    </recommendedName>
</protein>
<name>A0ABY4P9E8_9LACO</name>
<dbReference type="NCBIfam" id="TIGR03635">
    <property type="entry name" value="uS17_bact"/>
    <property type="match status" value="1"/>
</dbReference>
<gene>
    <name evidence="6 8" type="primary">rpsQ</name>
    <name evidence="8" type="ORF">MOO45_01360</name>
</gene>
<dbReference type="Proteomes" id="UP000831495">
    <property type="component" value="Chromosome"/>
</dbReference>
<keyword evidence="2 6" id="KW-0699">rRNA-binding</keyword>
<dbReference type="PRINTS" id="PR00973">
    <property type="entry name" value="RIBOSOMALS17"/>
</dbReference>
<dbReference type="RefSeq" id="WP_249514632.1">
    <property type="nucleotide sequence ID" value="NZ_CP093366.1"/>
</dbReference>
<keyword evidence="5 6" id="KW-0687">Ribonucleoprotein</keyword>
<dbReference type="CDD" id="cd00364">
    <property type="entry name" value="Ribosomal_uS17"/>
    <property type="match status" value="1"/>
</dbReference>
<dbReference type="PROSITE" id="PS00056">
    <property type="entry name" value="RIBOSOMAL_S17"/>
    <property type="match status" value="1"/>
</dbReference>
<evidence type="ECO:0000256" key="7">
    <source>
        <dbReference type="RuleBase" id="RU003872"/>
    </source>
</evidence>
<dbReference type="PANTHER" id="PTHR10744">
    <property type="entry name" value="40S RIBOSOMAL PROTEIN S11 FAMILY MEMBER"/>
    <property type="match status" value="1"/>
</dbReference>
<proteinExistence type="inferred from homology"/>
<organism evidence="8 9">
    <name type="scientific">Bombilactobacillus folatiphilus</name>
    <dbReference type="NCBI Taxonomy" id="2923362"/>
    <lineage>
        <taxon>Bacteria</taxon>
        <taxon>Bacillati</taxon>
        <taxon>Bacillota</taxon>
        <taxon>Bacilli</taxon>
        <taxon>Lactobacillales</taxon>
        <taxon>Lactobacillaceae</taxon>
        <taxon>Bombilactobacillus</taxon>
    </lineage>
</organism>
<dbReference type="InterPro" id="IPR012340">
    <property type="entry name" value="NA-bd_OB-fold"/>
</dbReference>
<comment type="subunit">
    <text evidence="6">Part of the 30S ribosomal subunit.</text>
</comment>
<evidence type="ECO:0000256" key="3">
    <source>
        <dbReference type="ARBA" id="ARBA00022884"/>
    </source>
</evidence>
<accession>A0ABY4P9E8</accession>
<evidence type="ECO:0000256" key="4">
    <source>
        <dbReference type="ARBA" id="ARBA00022980"/>
    </source>
</evidence>
<comment type="function">
    <text evidence="6">One of the primary rRNA binding proteins, it binds specifically to the 5'-end of 16S ribosomal RNA.</text>
</comment>
<keyword evidence="9" id="KW-1185">Reference proteome</keyword>
<dbReference type="NCBIfam" id="NF004123">
    <property type="entry name" value="PRK05610.1"/>
    <property type="match status" value="1"/>
</dbReference>
<comment type="similarity">
    <text evidence="1 6 7">Belongs to the universal ribosomal protein uS17 family.</text>
</comment>
<dbReference type="Gene3D" id="2.40.50.140">
    <property type="entry name" value="Nucleic acid-binding proteins"/>
    <property type="match status" value="1"/>
</dbReference>
<dbReference type="InterPro" id="IPR019979">
    <property type="entry name" value="Ribosomal_uS17_CS"/>
</dbReference>
<sequence length="91" mass="10881">MSETENNRNHRKVYQGRVVSDKMDKTITVVVETYKTHPVYGKRYRYSKKYYAQDDNNEAKIGDIVRIMETRPLSRLKRFRLLNVVEKAVKI</sequence>